<feature type="transmembrane region" description="Helical" evidence="1">
    <location>
        <begin position="12"/>
        <end position="38"/>
    </location>
</feature>
<keyword evidence="3" id="KW-1185">Reference proteome</keyword>
<evidence type="ECO:0000313" key="3">
    <source>
        <dbReference type="Proteomes" id="UP000078532"/>
    </source>
</evidence>
<evidence type="ECO:0000256" key="1">
    <source>
        <dbReference type="SAM" id="Phobius"/>
    </source>
</evidence>
<organism evidence="2 3">
    <name type="scientific">Desulfotomaculum copahuensis</name>
    <dbReference type="NCBI Taxonomy" id="1838280"/>
    <lineage>
        <taxon>Bacteria</taxon>
        <taxon>Bacillati</taxon>
        <taxon>Bacillota</taxon>
        <taxon>Clostridia</taxon>
        <taxon>Eubacteriales</taxon>
        <taxon>Desulfotomaculaceae</taxon>
        <taxon>Desulfotomaculum</taxon>
    </lineage>
</organism>
<evidence type="ECO:0000313" key="2">
    <source>
        <dbReference type="EMBL" id="OAT86445.1"/>
    </source>
</evidence>
<comment type="caution">
    <text evidence="2">The sequence shown here is derived from an EMBL/GenBank/DDBJ whole genome shotgun (WGS) entry which is preliminary data.</text>
</comment>
<dbReference type="Pfam" id="PF11167">
    <property type="entry name" value="DUF2953"/>
    <property type="match status" value="1"/>
</dbReference>
<reference evidence="2 3" key="1">
    <citation type="submission" date="2016-04" db="EMBL/GenBank/DDBJ databases">
        <authorList>
            <person name="Evans L.H."/>
            <person name="Alamgir A."/>
            <person name="Owens N."/>
            <person name="Weber N.D."/>
            <person name="Virtaneva K."/>
            <person name="Barbian K."/>
            <person name="Babar A."/>
            <person name="Rosenke K."/>
        </authorList>
    </citation>
    <scope>NUCLEOTIDE SEQUENCE [LARGE SCALE GENOMIC DNA]</scope>
    <source>
        <strain evidence="2 3">LMa1</strain>
    </source>
</reference>
<dbReference type="EMBL" id="LYVF01000013">
    <property type="protein sequence ID" value="OAT86445.1"/>
    <property type="molecule type" value="Genomic_DNA"/>
</dbReference>
<dbReference type="Proteomes" id="UP000078532">
    <property type="component" value="Unassembled WGS sequence"/>
</dbReference>
<keyword evidence="1" id="KW-0472">Membrane</keyword>
<dbReference type="AlphaFoldDB" id="A0A1B7LIP6"/>
<protein>
    <recommendedName>
        <fullName evidence="4">DUF2953 domain-containing protein</fullName>
    </recommendedName>
</protein>
<evidence type="ECO:0008006" key="4">
    <source>
        <dbReference type="Google" id="ProtNLM"/>
    </source>
</evidence>
<name>A0A1B7LIP6_9FIRM</name>
<keyword evidence="1" id="KW-0812">Transmembrane</keyword>
<sequence>MHFSSGGRIVPGMVSLFVLLWVLLVPVVLLLLLAALPLTLQVSYQRRGHDDRLELNLKIWPGLGYQLALPAIDLARRFSRPAIKLRARLEGRAGPPPAMEKKCLTRPDLPVLLRQARRWLRLGKRLWPAVRCLLRQVQPRRVRWRTLIGLSDAAATGLATGGLWSLKGTAVTALYRFLRPSPVRPELVVMPSFTTPVLAVDLDCIFTVRTGHIMIAALRMAVLYMLGGIQDRLAGHKLPKG</sequence>
<keyword evidence="1" id="KW-1133">Transmembrane helix</keyword>
<dbReference type="STRING" id="1838280.A6M21_03200"/>
<gene>
    <name evidence="2" type="ORF">A6M21_03200</name>
</gene>
<accession>A0A1B7LIP6</accession>
<dbReference type="InterPro" id="IPR021338">
    <property type="entry name" value="DUF2953"/>
</dbReference>
<proteinExistence type="predicted"/>